<keyword evidence="7" id="KW-1185">Reference proteome</keyword>
<dbReference type="EC" id="1.1.1.60" evidence="6"/>
<dbReference type="InterPro" id="IPR015815">
    <property type="entry name" value="HIBADH-related"/>
</dbReference>
<evidence type="ECO:0000256" key="2">
    <source>
        <dbReference type="ARBA" id="ARBA00023027"/>
    </source>
</evidence>
<evidence type="ECO:0000259" key="4">
    <source>
        <dbReference type="Pfam" id="PF03446"/>
    </source>
</evidence>
<dbReference type="EMBL" id="CP015136">
    <property type="protein sequence ID" value="AMY07914.1"/>
    <property type="molecule type" value="Genomic_DNA"/>
</dbReference>
<proteinExistence type="predicted"/>
<dbReference type="GO" id="GO:0051287">
    <property type="term" value="F:NAD binding"/>
    <property type="evidence" value="ECO:0007669"/>
    <property type="project" value="InterPro"/>
</dbReference>
<evidence type="ECO:0000313" key="7">
    <source>
        <dbReference type="Proteomes" id="UP000076079"/>
    </source>
</evidence>
<dbReference type="PANTHER" id="PTHR43060:SF15">
    <property type="entry name" value="3-HYDROXYISOBUTYRATE DEHYDROGENASE-LIKE 1, MITOCHONDRIAL-RELATED"/>
    <property type="match status" value="1"/>
</dbReference>
<dbReference type="STRING" id="1855912.LuPra_01098"/>
<keyword evidence="1 6" id="KW-0560">Oxidoreductase</keyword>
<dbReference type="PATRIC" id="fig|1813736.3.peg.1145"/>
<dbReference type="GO" id="GO:0050661">
    <property type="term" value="F:NADP binding"/>
    <property type="evidence" value="ECO:0007669"/>
    <property type="project" value="InterPro"/>
</dbReference>
<feature type="domain" description="3-hydroxyisobutyrate dehydrogenase-like NAD-binding" evidence="5">
    <location>
        <begin position="164"/>
        <end position="282"/>
    </location>
</feature>
<dbReference type="SUPFAM" id="SSF48179">
    <property type="entry name" value="6-phosphogluconate dehydrogenase C-terminal domain-like"/>
    <property type="match status" value="1"/>
</dbReference>
<evidence type="ECO:0000313" key="6">
    <source>
        <dbReference type="EMBL" id="AMY07914.1"/>
    </source>
</evidence>
<dbReference type="InterPro" id="IPR006115">
    <property type="entry name" value="6PGDH_NADP-bd"/>
</dbReference>
<dbReference type="KEGG" id="abac:LuPra_01098"/>
<sequence>MQIGWIGTGVMGASMAGHLLRAGHTLIVSTRTRARAQSLLDEGATWTDTPRELARQSDVVFSMVGYPSDVEEVYLAAGGVLAGLKPGSLAVDFTTSSPSLAQRLAAAGREHGIDVLDAPVSGGDIGARNATLSIMVGGERQAFDRARPLLEHMGKTILLQGPPGSGQHTKMVNQILIAGTMVGVGEAITYARAAGLGLEQVLGSVGGGAAASWALQNLVPRIIRGDMEPGFYVEHFIKDMGIALAEAEAMHLALPGLALAKQLYHAVVAYGGARNGTQAIVLALEALSGRRALADRPAFVETGTEPVLG</sequence>
<gene>
    <name evidence="6" type="primary">glxR</name>
    <name evidence="6" type="ORF">LuPra_01098</name>
</gene>
<dbReference type="OrthoDB" id="9786703at2"/>
<protein>
    <submittedName>
        <fullName evidence="6">2-hydroxy-3-oxopropionate reductase</fullName>
        <ecNumber evidence="6">1.1.1.60</ecNumber>
    </submittedName>
</protein>
<dbReference type="InterPro" id="IPR036291">
    <property type="entry name" value="NAD(P)-bd_dom_sf"/>
</dbReference>
<dbReference type="PANTHER" id="PTHR43060">
    <property type="entry name" value="3-HYDROXYISOBUTYRATE DEHYDROGENASE-LIKE 1, MITOCHONDRIAL-RELATED"/>
    <property type="match status" value="1"/>
</dbReference>
<reference evidence="6 7" key="1">
    <citation type="journal article" date="2016" name="Genome Announc.">
        <title>First Complete Genome Sequence of a Subdivision 6 Acidobacterium Strain.</title>
        <authorList>
            <person name="Huang S."/>
            <person name="Vieira S."/>
            <person name="Bunk B."/>
            <person name="Riedel T."/>
            <person name="Sproer C."/>
            <person name="Overmann J."/>
        </authorList>
    </citation>
    <scope>NUCLEOTIDE SEQUENCE [LARGE SCALE GENOMIC DNA]</scope>
    <source>
        <strain evidence="7">DSM 100886 HEG_-6_39</strain>
    </source>
</reference>
<evidence type="ECO:0000259" key="5">
    <source>
        <dbReference type="Pfam" id="PF14833"/>
    </source>
</evidence>
<dbReference type="Gene3D" id="1.10.1040.10">
    <property type="entry name" value="N-(1-d-carboxylethyl)-l-norvaline Dehydrogenase, domain 2"/>
    <property type="match status" value="1"/>
</dbReference>
<dbReference type="InterPro" id="IPR013328">
    <property type="entry name" value="6PGD_dom2"/>
</dbReference>
<dbReference type="RefSeq" id="WP_110169805.1">
    <property type="nucleotide sequence ID" value="NZ_CP015136.1"/>
</dbReference>
<keyword evidence="2" id="KW-0520">NAD</keyword>
<accession>A0A143PJG5</accession>
<feature type="active site" evidence="3">
    <location>
        <position position="170"/>
    </location>
</feature>
<dbReference type="PIRSF" id="PIRSF000103">
    <property type="entry name" value="HIBADH"/>
    <property type="match status" value="1"/>
</dbReference>
<evidence type="ECO:0000256" key="3">
    <source>
        <dbReference type="PIRSR" id="PIRSR000103-1"/>
    </source>
</evidence>
<name>A0A143PJG5_LUTPR</name>
<dbReference type="Pfam" id="PF14833">
    <property type="entry name" value="NAD_binding_11"/>
    <property type="match status" value="1"/>
</dbReference>
<dbReference type="InterPro" id="IPR029154">
    <property type="entry name" value="HIBADH-like_NADP-bd"/>
</dbReference>
<dbReference type="Pfam" id="PF03446">
    <property type="entry name" value="NAD_binding_2"/>
    <property type="match status" value="1"/>
</dbReference>
<organism evidence="6 7">
    <name type="scientific">Luteitalea pratensis</name>
    <dbReference type="NCBI Taxonomy" id="1855912"/>
    <lineage>
        <taxon>Bacteria</taxon>
        <taxon>Pseudomonadati</taxon>
        <taxon>Acidobacteriota</taxon>
        <taxon>Vicinamibacteria</taxon>
        <taxon>Vicinamibacterales</taxon>
        <taxon>Vicinamibacteraceae</taxon>
        <taxon>Luteitalea</taxon>
    </lineage>
</organism>
<dbReference type="AlphaFoldDB" id="A0A143PJG5"/>
<dbReference type="SUPFAM" id="SSF51735">
    <property type="entry name" value="NAD(P)-binding Rossmann-fold domains"/>
    <property type="match status" value="1"/>
</dbReference>
<dbReference type="GO" id="GO:0008679">
    <property type="term" value="F:2-hydroxy-3-oxopropionate reductase activity"/>
    <property type="evidence" value="ECO:0007669"/>
    <property type="project" value="UniProtKB-EC"/>
</dbReference>
<dbReference type="InterPro" id="IPR008927">
    <property type="entry name" value="6-PGluconate_DH-like_C_sf"/>
</dbReference>
<reference evidence="7" key="2">
    <citation type="submission" date="2016-04" db="EMBL/GenBank/DDBJ databases">
        <title>First Complete Genome Sequence of a Subdivision 6 Acidobacterium.</title>
        <authorList>
            <person name="Huang S."/>
            <person name="Vieira S."/>
            <person name="Bunk B."/>
            <person name="Riedel T."/>
            <person name="Sproeer C."/>
            <person name="Overmann J."/>
        </authorList>
    </citation>
    <scope>NUCLEOTIDE SEQUENCE [LARGE SCALE GENOMIC DNA]</scope>
    <source>
        <strain evidence="7">DSM 100886 HEG_-6_39</strain>
    </source>
</reference>
<dbReference type="Proteomes" id="UP000076079">
    <property type="component" value="Chromosome"/>
</dbReference>
<dbReference type="Gene3D" id="3.40.50.720">
    <property type="entry name" value="NAD(P)-binding Rossmann-like Domain"/>
    <property type="match status" value="1"/>
</dbReference>
<evidence type="ECO:0000256" key="1">
    <source>
        <dbReference type="ARBA" id="ARBA00023002"/>
    </source>
</evidence>
<feature type="domain" description="6-phosphogluconate dehydrogenase NADP-binding" evidence="4">
    <location>
        <begin position="2"/>
        <end position="158"/>
    </location>
</feature>